<dbReference type="EMBL" id="ACQT01000086">
    <property type="protein sequence ID" value="EER59919.1"/>
    <property type="molecule type" value="Genomic_DNA"/>
</dbReference>
<organism evidence="1 2">
    <name type="scientific">Acidovorax delafieldii 2AN</name>
    <dbReference type="NCBI Taxonomy" id="573060"/>
    <lineage>
        <taxon>Bacteria</taxon>
        <taxon>Pseudomonadati</taxon>
        <taxon>Pseudomonadota</taxon>
        <taxon>Betaproteobacteria</taxon>
        <taxon>Burkholderiales</taxon>
        <taxon>Comamonadaceae</taxon>
        <taxon>Acidovorax</taxon>
    </lineage>
</organism>
<accession>C5T6H5</accession>
<name>C5T6H5_ACIDE</name>
<dbReference type="AlphaFoldDB" id="C5T6H5"/>
<sequence length="212" mass="23193">MNPLSVRRHPRASYSESCYVPPAPPALRAPQSLPLSSRVAQICDVESLLDRLPDFANKNLRNFIADVFDQALVSAYATQINGAWAFGCSQPAGHSLLDWSLQAAEQAWRHPALRAWEREVAATAALIAPCGLAGFLRDRPDRNPVSSLSRDARKEIAARRLVILEAALRCLRSRDADIGRTLGAVLDVTNDEELDRQQVARITAAIGCMAVL</sequence>
<gene>
    <name evidence="1" type="ORF">AcdelDRAFT_2505</name>
</gene>
<proteinExistence type="predicted"/>
<dbReference type="PATRIC" id="fig|573060.9.peg.2581"/>
<keyword evidence="2" id="KW-1185">Reference proteome</keyword>
<reference evidence="1 2" key="1">
    <citation type="submission" date="2009-05" db="EMBL/GenBank/DDBJ databases">
        <title>The draft genome of Acidovorax delafieldii 2AN.</title>
        <authorList>
            <consortium name="US DOE Joint Genome Institute (JGI-PGF)"/>
            <person name="Lucas S."/>
            <person name="Copeland A."/>
            <person name="Lapidus A."/>
            <person name="Glavina del Rio T."/>
            <person name="Tice H."/>
            <person name="Bruce D."/>
            <person name="Goodwin L."/>
            <person name="Pitluck S."/>
            <person name="Larimer F."/>
            <person name="Land M.L."/>
            <person name="Hauser L."/>
            <person name="Shelobolina E.S."/>
            <person name="Picardal F."/>
            <person name="Roden E."/>
            <person name="Emerson D."/>
        </authorList>
    </citation>
    <scope>NUCLEOTIDE SEQUENCE [LARGE SCALE GENOMIC DNA]</scope>
    <source>
        <strain evidence="1 2">2AN</strain>
    </source>
</reference>
<dbReference type="Proteomes" id="UP000003856">
    <property type="component" value="Unassembled WGS sequence"/>
</dbReference>
<protein>
    <submittedName>
        <fullName evidence="1">Uncharacterized protein</fullName>
    </submittedName>
</protein>
<evidence type="ECO:0000313" key="1">
    <source>
        <dbReference type="EMBL" id="EER59919.1"/>
    </source>
</evidence>
<comment type="caution">
    <text evidence="1">The sequence shown here is derived from an EMBL/GenBank/DDBJ whole genome shotgun (WGS) entry which is preliminary data.</text>
</comment>
<evidence type="ECO:0000313" key="2">
    <source>
        <dbReference type="Proteomes" id="UP000003856"/>
    </source>
</evidence>